<organism evidence="1 2">
    <name type="scientific">Eumeta variegata</name>
    <name type="common">Bagworm moth</name>
    <name type="synonym">Eumeta japonica</name>
    <dbReference type="NCBI Taxonomy" id="151549"/>
    <lineage>
        <taxon>Eukaryota</taxon>
        <taxon>Metazoa</taxon>
        <taxon>Ecdysozoa</taxon>
        <taxon>Arthropoda</taxon>
        <taxon>Hexapoda</taxon>
        <taxon>Insecta</taxon>
        <taxon>Pterygota</taxon>
        <taxon>Neoptera</taxon>
        <taxon>Endopterygota</taxon>
        <taxon>Lepidoptera</taxon>
        <taxon>Glossata</taxon>
        <taxon>Ditrysia</taxon>
        <taxon>Tineoidea</taxon>
        <taxon>Psychidae</taxon>
        <taxon>Oiketicinae</taxon>
        <taxon>Eumeta</taxon>
    </lineage>
</organism>
<name>A0A4C1VF37_EUMVA</name>
<dbReference type="EMBL" id="BGZK01000330">
    <property type="protein sequence ID" value="GBP37180.1"/>
    <property type="molecule type" value="Genomic_DNA"/>
</dbReference>
<evidence type="ECO:0000313" key="2">
    <source>
        <dbReference type="Proteomes" id="UP000299102"/>
    </source>
</evidence>
<accession>A0A4C1VF37</accession>
<protein>
    <submittedName>
        <fullName evidence="1">Uncharacterized protein</fullName>
    </submittedName>
</protein>
<reference evidence="1 2" key="1">
    <citation type="journal article" date="2019" name="Commun. Biol.">
        <title>The bagworm genome reveals a unique fibroin gene that provides high tensile strength.</title>
        <authorList>
            <person name="Kono N."/>
            <person name="Nakamura H."/>
            <person name="Ohtoshi R."/>
            <person name="Tomita M."/>
            <person name="Numata K."/>
            <person name="Arakawa K."/>
        </authorList>
    </citation>
    <scope>NUCLEOTIDE SEQUENCE [LARGE SCALE GENOMIC DNA]</scope>
</reference>
<dbReference type="Proteomes" id="UP000299102">
    <property type="component" value="Unassembled WGS sequence"/>
</dbReference>
<dbReference type="AlphaFoldDB" id="A0A4C1VF37"/>
<keyword evidence="2" id="KW-1185">Reference proteome</keyword>
<comment type="caution">
    <text evidence="1">The sequence shown here is derived from an EMBL/GenBank/DDBJ whole genome shotgun (WGS) entry which is preliminary data.</text>
</comment>
<evidence type="ECO:0000313" key="1">
    <source>
        <dbReference type="EMBL" id="GBP37180.1"/>
    </source>
</evidence>
<proteinExistence type="predicted"/>
<sequence length="142" mass="16295">MRPPCLTSVTRPRLMFLKAGRTVWNYAVVGFSSTCRVEVFVRNRERERTNATKSAAQCCAMKLFYRDLNFWRHAEQTCSTCRVRVVSTLLRVSIMSLPRQILPKSFYLKSKRSAFKPTAPALCESRAADGHSHERDDDFGLT</sequence>
<gene>
    <name evidence="1" type="ORF">EVAR_31111_1</name>
</gene>